<dbReference type="Gene3D" id="2.40.420.20">
    <property type="match status" value="1"/>
</dbReference>
<dbReference type="Gene3D" id="2.40.30.170">
    <property type="match status" value="1"/>
</dbReference>
<organism evidence="6 7">
    <name type="scientific">Parapedobacter defluvii</name>
    <dbReference type="NCBI Taxonomy" id="2045106"/>
    <lineage>
        <taxon>Bacteria</taxon>
        <taxon>Pseudomonadati</taxon>
        <taxon>Bacteroidota</taxon>
        <taxon>Sphingobacteriia</taxon>
        <taxon>Sphingobacteriales</taxon>
        <taxon>Sphingobacteriaceae</taxon>
        <taxon>Parapedobacter</taxon>
    </lineage>
</organism>
<sequence>MKRIILAGVALAGLLFFLACGGGHSADDGDGHGASGEHGEEGHEEGGATIAVLNAEQLKAVGVQIGAIERRKIDASITVVGRLEVPNFSKANATSLYGGGIQRLLVQVGSVVKKGQVIATIADPKFVQLQEEYLTLESRITFASQEQKRQQELNAGNAGALRNLQNAEAELNALQTRRASLKQQLQLMGLDPAGLNKGNLQASLPVKSPIEGTVSNVFAKVGSYVDVSSPVAEIVNNADIHADLNVFEKDLPSVRIGQTVNFSLTNNPGRLYEAEVFSIGAAFEGEGKSVPVHCTIKGDKTGLIDGMDINGQIRHEDVATLAVPNDAIVEADGNYYIFVVTDKEPEEDGNVRSHGDEEEGSINFERIAVAKGETSLGYTAITPVMELPAGTKIAVKGAFFINAKLNNTDGHNH</sequence>
<keyword evidence="2" id="KW-0813">Transport</keyword>
<feature type="signal peptide" evidence="4">
    <location>
        <begin position="1"/>
        <end position="25"/>
    </location>
</feature>
<evidence type="ECO:0000259" key="5">
    <source>
        <dbReference type="Pfam" id="PF25917"/>
    </source>
</evidence>
<evidence type="ECO:0000313" key="6">
    <source>
        <dbReference type="EMBL" id="GGC43876.1"/>
    </source>
</evidence>
<evidence type="ECO:0000313" key="7">
    <source>
        <dbReference type="Proteomes" id="UP000597338"/>
    </source>
</evidence>
<dbReference type="Pfam" id="PF25917">
    <property type="entry name" value="BSH_RND"/>
    <property type="match status" value="1"/>
</dbReference>
<dbReference type="InterPro" id="IPR051909">
    <property type="entry name" value="MFP_Cation_Efflux"/>
</dbReference>
<dbReference type="NCBIfam" id="TIGR01730">
    <property type="entry name" value="RND_mfp"/>
    <property type="match status" value="1"/>
</dbReference>
<feature type="domain" description="Multidrug resistance protein MdtA-like barrel-sandwich hybrid" evidence="5">
    <location>
        <begin position="94"/>
        <end position="234"/>
    </location>
</feature>
<dbReference type="InterPro" id="IPR006143">
    <property type="entry name" value="RND_pump_MFP"/>
</dbReference>
<feature type="coiled-coil region" evidence="3">
    <location>
        <begin position="150"/>
        <end position="184"/>
    </location>
</feature>
<reference evidence="7" key="1">
    <citation type="journal article" date="2019" name="Int. J. Syst. Evol. Microbiol.">
        <title>The Global Catalogue of Microorganisms (GCM) 10K type strain sequencing project: providing services to taxonomists for standard genome sequencing and annotation.</title>
        <authorList>
            <consortium name="The Broad Institute Genomics Platform"/>
            <consortium name="The Broad Institute Genome Sequencing Center for Infectious Disease"/>
            <person name="Wu L."/>
            <person name="Ma J."/>
        </authorList>
    </citation>
    <scope>NUCLEOTIDE SEQUENCE [LARGE SCALE GENOMIC DNA]</scope>
    <source>
        <strain evidence="7">CGMCC 1.15342</strain>
    </source>
</reference>
<dbReference type="RefSeq" id="WP_188753269.1">
    <property type="nucleotide sequence ID" value="NZ_BMIK01000020.1"/>
</dbReference>
<keyword evidence="4" id="KW-0732">Signal</keyword>
<proteinExistence type="inferred from homology"/>
<gene>
    <name evidence="6" type="ORF">GCM10011386_40280</name>
</gene>
<dbReference type="InterPro" id="IPR058625">
    <property type="entry name" value="MdtA-like_BSH"/>
</dbReference>
<comment type="similarity">
    <text evidence="1">Belongs to the membrane fusion protein (MFP) (TC 8.A.1) family.</text>
</comment>
<dbReference type="EMBL" id="BMIK01000020">
    <property type="protein sequence ID" value="GGC43876.1"/>
    <property type="molecule type" value="Genomic_DNA"/>
</dbReference>
<keyword evidence="7" id="KW-1185">Reference proteome</keyword>
<evidence type="ECO:0000256" key="2">
    <source>
        <dbReference type="ARBA" id="ARBA00022448"/>
    </source>
</evidence>
<comment type="caution">
    <text evidence="6">The sequence shown here is derived from an EMBL/GenBank/DDBJ whole genome shotgun (WGS) entry which is preliminary data.</text>
</comment>
<dbReference type="Proteomes" id="UP000597338">
    <property type="component" value="Unassembled WGS sequence"/>
</dbReference>
<evidence type="ECO:0000256" key="4">
    <source>
        <dbReference type="SAM" id="SignalP"/>
    </source>
</evidence>
<feature type="chain" id="PRO_5046931477" evidence="4">
    <location>
        <begin position="26"/>
        <end position="413"/>
    </location>
</feature>
<dbReference type="PANTHER" id="PTHR30097">
    <property type="entry name" value="CATION EFFLUX SYSTEM PROTEIN CUSB"/>
    <property type="match status" value="1"/>
</dbReference>
<evidence type="ECO:0000256" key="1">
    <source>
        <dbReference type="ARBA" id="ARBA00009477"/>
    </source>
</evidence>
<dbReference type="Gene3D" id="2.40.50.100">
    <property type="match status" value="2"/>
</dbReference>
<protein>
    <submittedName>
        <fullName evidence="6">Hemolysin D</fullName>
    </submittedName>
</protein>
<name>A0ABQ1MVM2_9SPHI</name>
<dbReference type="PANTHER" id="PTHR30097:SF4">
    <property type="entry name" value="SLR6042 PROTEIN"/>
    <property type="match status" value="1"/>
</dbReference>
<dbReference type="SUPFAM" id="SSF111369">
    <property type="entry name" value="HlyD-like secretion proteins"/>
    <property type="match status" value="1"/>
</dbReference>
<evidence type="ECO:0000256" key="3">
    <source>
        <dbReference type="SAM" id="Coils"/>
    </source>
</evidence>
<keyword evidence="3" id="KW-0175">Coiled coil</keyword>
<accession>A0ABQ1MVM2</accession>
<dbReference type="PROSITE" id="PS51257">
    <property type="entry name" value="PROKAR_LIPOPROTEIN"/>
    <property type="match status" value="1"/>
</dbReference>